<evidence type="ECO:0000256" key="3">
    <source>
        <dbReference type="ARBA" id="ARBA00010441"/>
    </source>
</evidence>
<dbReference type="InterPro" id="IPR000462">
    <property type="entry name" value="CDP-OH_P_trans"/>
</dbReference>
<dbReference type="Pfam" id="PF01066">
    <property type="entry name" value="CDP-OH_P_transf"/>
    <property type="match status" value="1"/>
</dbReference>
<keyword evidence="11" id="KW-1208">Phospholipid metabolism</keyword>
<dbReference type="Gene3D" id="1.20.120.1760">
    <property type="match status" value="1"/>
</dbReference>
<reference evidence="15 16" key="1">
    <citation type="submission" date="2021-01" db="EMBL/GenBank/DDBJ databases">
        <title>WGS of actinomycetes isolated from Thailand.</title>
        <authorList>
            <person name="Thawai C."/>
        </authorList>
    </citation>
    <scope>NUCLEOTIDE SEQUENCE [LARGE SCALE GENOMIC DNA]</scope>
    <source>
        <strain evidence="15 16">LPG 2</strain>
    </source>
</reference>
<evidence type="ECO:0000256" key="12">
    <source>
        <dbReference type="NCBIfam" id="TIGR00560"/>
    </source>
</evidence>
<protein>
    <recommendedName>
        <fullName evidence="12">CDP-diacylglycerol--glycerol-3-phosphate 3-phosphatidyltransferase</fullName>
        <ecNumber evidence="12">2.7.8.5</ecNumber>
    </recommendedName>
</protein>
<evidence type="ECO:0000313" key="16">
    <source>
        <dbReference type="Proteomes" id="UP000602198"/>
    </source>
</evidence>
<keyword evidence="5 13" id="KW-0808">Transferase</keyword>
<keyword evidence="9 14" id="KW-0472">Membrane</keyword>
<evidence type="ECO:0000256" key="14">
    <source>
        <dbReference type="SAM" id="Phobius"/>
    </source>
</evidence>
<feature type="transmembrane region" description="Helical" evidence="14">
    <location>
        <begin position="148"/>
        <end position="167"/>
    </location>
</feature>
<comment type="pathway">
    <text evidence="2">Lipid metabolism; phospholipid metabolism.</text>
</comment>
<evidence type="ECO:0000256" key="11">
    <source>
        <dbReference type="ARBA" id="ARBA00023264"/>
    </source>
</evidence>
<evidence type="ECO:0000256" key="6">
    <source>
        <dbReference type="ARBA" id="ARBA00022692"/>
    </source>
</evidence>
<keyword evidence="16" id="KW-1185">Reference proteome</keyword>
<feature type="transmembrane region" description="Helical" evidence="14">
    <location>
        <begin position="65"/>
        <end position="82"/>
    </location>
</feature>
<evidence type="ECO:0000256" key="8">
    <source>
        <dbReference type="ARBA" id="ARBA00023098"/>
    </source>
</evidence>
<dbReference type="EC" id="2.7.8.5" evidence="12"/>
<dbReference type="InterPro" id="IPR004570">
    <property type="entry name" value="Phosphatidylglycerol_P_synth"/>
</dbReference>
<dbReference type="GO" id="GO:0008444">
    <property type="term" value="F:CDP-diacylglycerol-glycerol-3-phosphate 3-phosphatidyltransferase activity"/>
    <property type="evidence" value="ECO:0007669"/>
    <property type="project" value="UniProtKB-EC"/>
</dbReference>
<gene>
    <name evidence="15" type="primary">pgsA</name>
    <name evidence="15" type="ORF">JK358_31085</name>
</gene>
<evidence type="ECO:0000256" key="5">
    <source>
        <dbReference type="ARBA" id="ARBA00022679"/>
    </source>
</evidence>
<dbReference type="PROSITE" id="PS00379">
    <property type="entry name" value="CDP_ALCOHOL_P_TRANSF"/>
    <property type="match status" value="1"/>
</dbReference>
<proteinExistence type="inferred from homology"/>
<evidence type="ECO:0000256" key="10">
    <source>
        <dbReference type="ARBA" id="ARBA00023209"/>
    </source>
</evidence>
<evidence type="ECO:0000313" key="15">
    <source>
        <dbReference type="EMBL" id="MBL1078857.1"/>
    </source>
</evidence>
<dbReference type="InterPro" id="IPR043130">
    <property type="entry name" value="CDP-OH_PTrfase_TM_dom"/>
</dbReference>
<dbReference type="NCBIfam" id="TIGR00560">
    <property type="entry name" value="pgsA"/>
    <property type="match status" value="1"/>
</dbReference>
<comment type="caution">
    <text evidence="15">The sequence shown here is derived from an EMBL/GenBank/DDBJ whole genome shotgun (WGS) entry which is preliminary data.</text>
</comment>
<keyword evidence="6 14" id="KW-0812">Transmembrane</keyword>
<evidence type="ECO:0000256" key="13">
    <source>
        <dbReference type="RuleBase" id="RU003750"/>
    </source>
</evidence>
<dbReference type="Proteomes" id="UP000602198">
    <property type="component" value="Unassembled WGS sequence"/>
</dbReference>
<dbReference type="EMBL" id="JAERRJ010000013">
    <property type="protein sequence ID" value="MBL1078857.1"/>
    <property type="molecule type" value="Genomic_DNA"/>
</dbReference>
<dbReference type="InterPro" id="IPR048254">
    <property type="entry name" value="CDP_ALCOHOL_P_TRANSF_CS"/>
</dbReference>
<feature type="transmembrane region" description="Helical" evidence="14">
    <location>
        <begin position="188"/>
        <end position="213"/>
    </location>
</feature>
<keyword evidence="4" id="KW-0444">Lipid biosynthesis</keyword>
<evidence type="ECO:0000256" key="9">
    <source>
        <dbReference type="ARBA" id="ARBA00023136"/>
    </source>
</evidence>
<comment type="similarity">
    <text evidence="3 13">Belongs to the CDP-alcohol phosphatidyltransferase class-I family.</text>
</comment>
<evidence type="ECO:0000256" key="2">
    <source>
        <dbReference type="ARBA" id="ARBA00005074"/>
    </source>
</evidence>
<evidence type="ECO:0000256" key="7">
    <source>
        <dbReference type="ARBA" id="ARBA00022989"/>
    </source>
</evidence>
<evidence type="ECO:0000256" key="4">
    <source>
        <dbReference type="ARBA" id="ARBA00022516"/>
    </source>
</evidence>
<evidence type="ECO:0000256" key="1">
    <source>
        <dbReference type="ARBA" id="ARBA00004141"/>
    </source>
</evidence>
<dbReference type="PANTHER" id="PTHR14269">
    <property type="entry name" value="CDP-DIACYLGLYCEROL--GLYCEROL-3-PHOSPHATE 3-PHOSPHATIDYLTRANSFERASE-RELATED"/>
    <property type="match status" value="1"/>
</dbReference>
<keyword evidence="10" id="KW-0594">Phospholipid biosynthesis</keyword>
<keyword evidence="7 14" id="KW-1133">Transmembrane helix</keyword>
<sequence length="241" mass="25261">MVREPWPVRRLAGVLVTVQRDEVEGRWAEAAPARSGFAAAGPPEPAGLVEPAAVPLMNIANVLTVLRIVIVPIFLMALFAGGGHDTEWRWAAAALFGVAAITDRIDGQLARKYGLVTDFGKLADPIADKALIGAALVGLSMLGDLPWWMTIVIVARELGVTLLRLAVVRRGVIPAGRGGKLKTLVQSVAIGVLLLPLSGGFASAGMALMYVAVVLTVVTGLDYVAQAARLWFGSPGGRRAA</sequence>
<organism evidence="15 16">
    <name type="scientific">Nocardia acididurans</name>
    <dbReference type="NCBI Taxonomy" id="2802282"/>
    <lineage>
        <taxon>Bacteria</taxon>
        <taxon>Bacillati</taxon>
        <taxon>Actinomycetota</taxon>
        <taxon>Actinomycetes</taxon>
        <taxon>Mycobacteriales</taxon>
        <taxon>Nocardiaceae</taxon>
        <taxon>Nocardia</taxon>
    </lineage>
</organism>
<comment type="subcellular location">
    <subcellularLocation>
        <location evidence="1">Membrane</location>
        <topology evidence="1">Multi-pass membrane protein</topology>
    </subcellularLocation>
</comment>
<name>A0ABS1ME03_9NOCA</name>
<dbReference type="InterPro" id="IPR050324">
    <property type="entry name" value="CDP-alcohol_PTase-I"/>
</dbReference>
<keyword evidence="8" id="KW-0443">Lipid metabolism</keyword>
<dbReference type="RefSeq" id="WP_201954725.1">
    <property type="nucleotide sequence ID" value="NZ_JAERRJ010000013.1"/>
</dbReference>
<accession>A0ABS1ME03</accession>
<dbReference type="PANTHER" id="PTHR14269:SF52">
    <property type="entry name" value="PHOSPHATIDYLGLYCEROPHOSPHATE SYNTHASE-RELATED"/>
    <property type="match status" value="1"/>
</dbReference>